<sequence>MYFFTAYYITSSVPKGNNGTSSLGLRFGKWRYLQRTNQIPAHSRLLNDDFCKRTSKQLSNCRRSISMDPIHWLSMSKSERSHCMRWRLGWLPDGKPRPCPKYPMQQHSKNHAINCLDMH</sequence>
<reference evidence="1 2" key="1">
    <citation type="journal article" date="2020" name="Microb. Genom.">
        <title>Genetic diversity of clinical and environmental Mucorales isolates obtained from an investigation of mucormycosis cases among solid organ transplant recipients.</title>
        <authorList>
            <person name="Nguyen M.H."/>
            <person name="Kaul D."/>
            <person name="Muto C."/>
            <person name="Cheng S.J."/>
            <person name="Richter R.A."/>
            <person name="Bruno V.M."/>
            <person name="Liu G."/>
            <person name="Beyhan S."/>
            <person name="Sundermann A.J."/>
            <person name="Mounaud S."/>
            <person name="Pasculle A.W."/>
            <person name="Nierman W.C."/>
            <person name="Driscoll E."/>
            <person name="Cumbie R."/>
            <person name="Clancy C.J."/>
            <person name="Dupont C.L."/>
        </authorList>
    </citation>
    <scope>NUCLEOTIDE SEQUENCE [LARGE SCALE GENOMIC DNA]</scope>
    <source>
        <strain evidence="1 2">GL24</strain>
    </source>
</reference>
<keyword evidence="2" id="KW-1185">Reference proteome</keyword>
<protein>
    <submittedName>
        <fullName evidence="1">Uncharacterized protein</fullName>
    </submittedName>
</protein>
<gene>
    <name evidence="1" type="ORF">G6F50_006055</name>
</gene>
<dbReference type="AlphaFoldDB" id="A0A9P6Z397"/>
<proteinExistence type="predicted"/>
<organism evidence="1 2">
    <name type="scientific">Rhizopus delemar</name>
    <dbReference type="NCBI Taxonomy" id="936053"/>
    <lineage>
        <taxon>Eukaryota</taxon>
        <taxon>Fungi</taxon>
        <taxon>Fungi incertae sedis</taxon>
        <taxon>Mucoromycota</taxon>
        <taxon>Mucoromycotina</taxon>
        <taxon>Mucoromycetes</taxon>
        <taxon>Mucorales</taxon>
        <taxon>Mucorineae</taxon>
        <taxon>Rhizopodaceae</taxon>
        <taxon>Rhizopus</taxon>
    </lineage>
</organism>
<dbReference type="Proteomes" id="UP000740926">
    <property type="component" value="Unassembled WGS sequence"/>
</dbReference>
<comment type="caution">
    <text evidence="1">The sequence shown here is derived from an EMBL/GenBank/DDBJ whole genome shotgun (WGS) entry which is preliminary data.</text>
</comment>
<name>A0A9P6Z397_9FUNG</name>
<dbReference type="EMBL" id="JAANIU010000856">
    <property type="protein sequence ID" value="KAG1569798.1"/>
    <property type="molecule type" value="Genomic_DNA"/>
</dbReference>
<evidence type="ECO:0000313" key="2">
    <source>
        <dbReference type="Proteomes" id="UP000740926"/>
    </source>
</evidence>
<evidence type="ECO:0000313" key="1">
    <source>
        <dbReference type="EMBL" id="KAG1569798.1"/>
    </source>
</evidence>
<accession>A0A9P6Z397</accession>